<dbReference type="AlphaFoldDB" id="A0A3L6DYA2"/>
<protein>
    <submittedName>
        <fullName evidence="1">Uncharacterized protein</fullName>
    </submittedName>
</protein>
<reference evidence="1" key="1">
    <citation type="journal article" date="2018" name="Nat. Genet.">
        <title>Extensive intraspecific gene order and gene structural variations between Mo17 and other maize genomes.</title>
        <authorList>
            <person name="Sun S."/>
            <person name="Zhou Y."/>
            <person name="Chen J."/>
            <person name="Shi J."/>
            <person name="Zhao H."/>
            <person name="Zhao H."/>
            <person name="Song W."/>
            <person name="Zhang M."/>
            <person name="Cui Y."/>
            <person name="Dong X."/>
            <person name="Liu H."/>
            <person name="Ma X."/>
            <person name="Jiao Y."/>
            <person name="Wang B."/>
            <person name="Wei X."/>
            <person name="Stein J.C."/>
            <person name="Glaubitz J.C."/>
            <person name="Lu F."/>
            <person name="Yu G."/>
            <person name="Liang C."/>
            <person name="Fengler K."/>
            <person name="Li B."/>
            <person name="Rafalski A."/>
            <person name="Schnable P.S."/>
            <person name="Ware D.H."/>
            <person name="Buckler E.S."/>
            <person name="Lai J."/>
        </authorList>
    </citation>
    <scope>NUCLEOTIDE SEQUENCE [LARGE SCALE GENOMIC DNA]</scope>
    <source>
        <tissue evidence="1">Seedling</tissue>
    </source>
</reference>
<organism evidence="1">
    <name type="scientific">Zea mays</name>
    <name type="common">Maize</name>
    <dbReference type="NCBI Taxonomy" id="4577"/>
    <lineage>
        <taxon>Eukaryota</taxon>
        <taxon>Viridiplantae</taxon>
        <taxon>Streptophyta</taxon>
        <taxon>Embryophyta</taxon>
        <taxon>Tracheophyta</taxon>
        <taxon>Spermatophyta</taxon>
        <taxon>Magnoliopsida</taxon>
        <taxon>Liliopsida</taxon>
        <taxon>Poales</taxon>
        <taxon>Poaceae</taxon>
        <taxon>PACMAD clade</taxon>
        <taxon>Panicoideae</taxon>
        <taxon>Andropogonodae</taxon>
        <taxon>Andropogoneae</taxon>
        <taxon>Tripsacinae</taxon>
        <taxon>Zea</taxon>
    </lineage>
</organism>
<comment type="caution">
    <text evidence="1">The sequence shown here is derived from an EMBL/GenBank/DDBJ whole genome shotgun (WGS) entry which is preliminary data.</text>
</comment>
<dbReference type="EMBL" id="NCVQ01000008">
    <property type="protein sequence ID" value="PWZ12877.1"/>
    <property type="molecule type" value="Genomic_DNA"/>
</dbReference>
<name>A0A3L6DYA2_MAIZE</name>
<dbReference type="Proteomes" id="UP000251960">
    <property type="component" value="Chromosome 7"/>
</dbReference>
<accession>A0A3L6DYA2</accession>
<proteinExistence type="predicted"/>
<gene>
    <name evidence="1" type="ORF">Zm00014a_006660</name>
</gene>
<sequence length="56" mass="6355">MAIVCRALSAESHTRQRVYRVFSGFCRKATASGMLGLCQTWSHMLAHELTGIWQEK</sequence>
<evidence type="ECO:0000313" key="1">
    <source>
        <dbReference type="EMBL" id="PWZ12877.1"/>
    </source>
</evidence>